<dbReference type="Pfam" id="PF13581">
    <property type="entry name" value="HATPase_c_2"/>
    <property type="match status" value="1"/>
</dbReference>
<accession>A0A8J3TIC6</accession>
<dbReference type="EMBL" id="BOON01000056">
    <property type="protein sequence ID" value="GII25692.1"/>
    <property type="molecule type" value="Genomic_DNA"/>
</dbReference>
<evidence type="ECO:0000313" key="4">
    <source>
        <dbReference type="EMBL" id="GII25692.1"/>
    </source>
</evidence>
<feature type="domain" description="MEDS" evidence="3">
    <location>
        <begin position="14"/>
        <end position="158"/>
    </location>
</feature>
<comment type="caution">
    <text evidence="4">The sequence shown here is derived from an EMBL/GenBank/DDBJ whole genome shotgun (WGS) entry which is preliminary data.</text>
</comment>
<dbReference type="InterPro" id="IPR003594">
    <property type="entry name" value="HATPase_dom"/>
</dbReference>
<keyword evidence="1" id="KW-0418">Kinase</keyword>
<organism evidence="4 5">
    <name type="scientific">Planosporangium mesophilum</name>
    <dbReference type="NCBI Taxonomy" id="689768"/>
    <lineage>
        <taxon>Bacteria</taxon>
        <taxon>Bacillati</taxon>
        <taxon>Actinomycetota</taxon>
        <taxon>Actinomycetes</taxon>
        <taxon>Micromonosporales</taxon>
        <taxon>Micromonosporaceae</taxon>
        <taxon>Planosporangium</taxon>
    </lineage>
</organism>
<dbReference type="NCBIfam" id="NF041045">
    <property type="entry name" value="RsbA_anti_sig"/>
    <property type="match status" value="1"/>
</dbReference>
<dbReference type="Gene3D" id="3.30.565.10">
    <property type="entry name" value="Histidine kinase-like ATPase, C-terminal domain"/>
    <property type="match status" value="1"/>
</dbReference>
<evidence type="ECO:0000259" key="3">
    <source>
        <dbReference type="Pfam" id="PF14417"/>
    </source>
</evidence>
<dbReference type="InterPro" id="IPR036890">
    <property type="entry name" value="HATPase_C_sf"/>
</dbReference>
<name>A0A8J3TIC6_9ACTN</name>
<feature type="domain" description="Histidine kinase/HSP90-like ATPase" evidence="2">
    <location>
        <begin position="200"/>
        <end position="306"/>
    </location>
</feature>
<dbReference type="Proteomes" id="UP000599074">
    <property type="component" value="Unassembled WGS sequence"/>
</dbReference>
<dbReference type="GO" id="GO:0004674">
    <property type="term" value="F:protein serine/threonine kinase activity"/>
    <property type="evidence" value="ECO:0007669"/>
    <property type="project" value="UniProtKB-KW"/>
</dbReference>
<reference evidence="4" key="1">
    <citation type="submission" date="2021-01" db="EMBL/GenBank/DDBJ databases">
        <title>Whole genome shotgun sequence of Planosporangium mesophilum NBRC 109066.</title>
        <authorList>
            <person name="Komaki H."/>
            <person name="Tamura T."/>
        </authorList>
    </citation>
    <scope>NUCLEOTIDE SEQUENCE</scope>
    <source>
        <strain evidence="4">NBRC 109066</strain>
    </source>
</reference>
<dbReference type="AlphaFoldDB" id="A0A8J3TIC6"/>
<evidence type="ECO:0000313" key="5">
    <source>
        <dbReference type="Proteomes" id="UP000599074"/>
    </source>
</evidence>
<dbReference type="PANTHER" id="PTHR35526:SF3">
    <property type="entry name" value="ANTI-SIGMA-F FACTOR RSBW"/>
    <property type="match status" value="1"/>
</dbReference>
<dbReference type="PANTHER" id="PTHR35526">
    <property type="entry name" value="ANTI-SIGMA-F FACTOR RSBW-RELATED"/>
    <property type="match status" value="1"/>
</dbReference>
<dbReference type="InterPro" id="IPR050267">
    <property type="entry name" value="Anti-sigma-factor_SerPK"/>
</dbReference>
<sequence length="311" mass="34309">MAMTGTWLGDAFAHEAFVFHEDEAMIDRCVPFVVEGLERDEPVIVVATETVRDALGSALGRDLARLAVLGEAETWWRGDAATTLQAYDRDLRRLLAADRPWRLIGEPVWLAAEGGRVWSRYEAVANDCYATFPYYSLCLHDRRRLAPDIIDDVLRTHPLTWNGSAPVASSAYEQTGAYLSSVEPGWYARPDIAATMFATSARQIRAAVREAAPDGWEARHDDMMIALHELVANAVRAAGAAEVSTWSDGRDLVWEVADTGPGLHDISAGYSPPGDHLESGRGLWLARSLSDDASVRAWGPGTAIRLFFRRR</sequence>
<gene>
    <name evidence="4" type="ORF">Pme01_52890</name>
</gene>
<dbReference type="InterPro" id="IPR025847">
    <property type="entry name" value="MEDS_domain"/>
</dbReference>
<proteinExistence type="predicted"/>
<dbReference type="SUPFAM" id="SSF55874">
    <property type="entry name" value="ATPase domain of HSP90 chaperone/DNA topoisomerase II/histidine kinase"/>
    <property type="match status" value="1"/>
</dbReference>
<dbReference type="CDD" id="cd16936">
    <property type="entry name" value="HATPase_RsbW-like"/>
    <property type="match status" value="1"/>
</dbReference>
<keyword evidence="1" id="KW-0808">Transferase</keyword>
<keyword evidence="5" id="KW-1185">Reference proteome</keyword>
<dbReference type="InterPro" id="IPR047718">
    <property type="entry name" value="RsbA-like_anti_sig"/>
</dbReference>
<protein>
    <submittedName>
        <fullName evidence="4">Anti-sigma regulatory factor</fullName>
    </submittedName>
</protein>
<keyword evidence="1" id="KW-0723">Serine/threonine-protein kinase</keyword>
<evidence type="ECO:0000259" key="2">
    <source>
        <dbReference type="Pfam" id="PF13581"/>
    </source>
</evidence>
<dbReference type="Pfam" id="PF14417">
    <property type="entry name" value="MEDS"/>
    <property type="match status" value="1"/>
</dbReference>
<evidence type="ECO:0000256" key="1">
    <source>
        <dbReference type="ARBA" id="ARBA00022527"/>
    </source>
</evidence>